<dbReference type="OMA" id="MNSWADD"/>
<accession>A0A921QPK4</accession>
<sequence>MHRQKIANSGWAAFDRKWRSADGSGDEGDADSFPALSSFGAPNLASSSITEKNGLKPKPFASVVRPSVDSGAVSNGRGNKNSANHVENGNHGAISASVNKVKLLKDAHSWADSNLIEDVLAAVNNDVSQASDLLKAMVSPDLQTGEDRTSDQLAAVMNNTQGLPSESAGAGKANPDSSKLLPLPLPPMNFPSIPLEPELEEIDDDYLNYRKDALKMMRAATKHSQSASNAFLRGDHASAKEFSLRAQEERAAAEKLNNKAAEEIFRLRNSSNDIWKIDMHGLHASEAVTVLERHLHMIEFQQPGNKSASTEDLAKLESAYSESTTGLNIELAAEKVVLRRPKQYILHVITGMGNHSKGQASLPVAVRGFLIENGYRFDELRPGVFAVRPKFRRR</sequence>
<dbReference type="OrthoDB" id="3231855at2759"/>
<protein>
    <recommendedName>
        <fullName evidence="2">Smr domain-containing protein</fullName>
    </recommendedName>
</protein>
<dbReference type="Pfam" id="PF08590">
    <property type="entry name" value="DUF1771"/>
    <property type="match status" value="1"/>
</dbReference>
<dbReference type="SMART" id="SM01162">
    <property type="entry name" value="DUF1771"/>
    <property type="match status" value="1"/>
</dbReference>
<organism evidence="3 4">
    <name type="scientific">Sorghum bicolor</name>
    <name type="common">Sorghum</name>
    <name type="synonym">Sorghum vulgare</name>
    <dbReference type="NCBI Taxonomy" id="4558"/>
    <lineage>
        <taxon>Eukaryota</taxon>
        <taxon>Viridiplantae</taxon>
        <taxon>Streptophyta</taxon>
        <taxon>Embryophyta</taxon>
        <taxon>Tracheophyta</taxon>
        <taxon>Spermatophyta</taxon>
        <taxon>Magnoliopsida</taxon>
        <taxon>Liliopsida</taxon>
        <taxon>Poales</taxon>
        <taxon>Poaceae</taxon>
        <taxon>PACMAD clade</taxon>
        <taxon>Panicoideae</taxon>
        <taxon>Andropogonodae</taxon>
        <taxon>Andropogoneae</taxon>
        <taxon>Sorghinae</taxon>
        <taxon>Sorghum</taxon>
    </lineage>
</organism>
<dbReference type="SUPFAM" id="SSF160443">
    <property type="entry name" value="SMR domain-like"/>
    <property type="match status" value="1"/>
</dbReference>
<name>A0A921QPK4_SORBI</name>
<dbReference type="InterPro" id="IPR002625">
    <property type="entry name" value="Smr_dom"/>
</dbReference>
<evidence type="ECO:0000313" key="4">
    <source>
        <dbReference type="Proteomes" id="UP000807115"/>
    </source>
</evidence>
<dbReference type="InterPro" id="IPR036063">
    <property type="entry name" value="Smr_dom_sf"/>
</dbReference>
<dbReference type="PANTHER" id="PTHR47812">
    <property type="entry name" value="SMR (SMALL MUTS RELATED) DOMAIN-CONTAINING PROTEIN"/>
    <property type="match status" value="1"/>
</dbReference>
<feature type="region of interest" description="Disordered" evidence="1">
    <location>
        <begin position="47"/>
        <end position="90"/>
    </location>
</feature>
<proteinExistence type="predicted"/>
<dbReference type="SMART" id="SM00463">
    <property type="entry name" value="SMR"/>
    <property type="match status" value="1"/>
</dbReference>
<dbReference type="KEGG" id="sbi:8075846"/>
<dbReference type="AlphaFoldDB" id="A0A921QPK4"/>
<evidence type="ECO:0000259" key="2">
    <source>
        <dbReference type="PROSITE" id="PS50828"/>
    </source>
</evidence>
<dbReference type="Gene3D" id="3.30.1370.110">
    <property type="match status" value="1"/>
</dbReference>
<reference evidence="3" key="2">
    <citation type="submission" date="2020-10" db="EMBL/GenBank/DDBJ databases">
        <authorList>
            <person name="Cooper E.A."/>
            <person name="Brenton Z.W."/>
            <person name="Flinn B.S."/>
            <person name="Jenkins J."/>
            <person name="Shu S."/>
            <person name="Flowers D."/>
            <person name="Luo F."/>
            <person name="Wang Y."/>
            <person name="Xia P."/>
            <person name="Barry K."/>
            <person name="Daum C."/>
            <person name="Lipzen A."/>
            <person name="Yoshinaga Y."/>
            <person name="Schmutz J."/>
            <person name="Saski C."/>
            <person name="Vermerris W."/>
            <person name="Kresovich S."/>
        </authorList>
    </citation>
    <scope>NUCLEOTIDE SEQUENCE</scope>
</reference>
<dbReference type="PANTHER" id="PTHR47812:SF2">
    <property type="entry name" value="SMR (SMALL MUTS RELATED) DOMAIN-CONTAINING PROTEIN"/>
    <property type="match status" value="1"/>
</dbReference>
<dbReference type="Proteomes" id="UP000807115">
    <property type="component" value="Chromosome 6"/>
</dbReference>
<gene>
    <name evidence="3" type="ORF">BDA96_06G099100</name>
</gene>
<feature type="domain" description="Smr" evidence="2">
    <location>
        <begin position="277"/>
        <end position="390"/>
    </location>
</feature>
<evidence type="ECO:0000256" key="1">
    <source>
        <dbReference type="SAM" id="MobiDB-lite"/>
    </source>
</evidence>
<dbReference type="EMBL" id="CM027685">
    <property type="protein sequence ID" value="KAG0525914.1"/>
    <property type="molecule type" value="Genomic_DNA"/>
</dbReference>
<evidence type="ECO:0000313" key="3">
    <source>
        <dbReference type="EMBL" id="KAG0525914.1"/>
    </source>
</evidence>
<feature type="compositionally biased region" description="Polar residues" evidence="1">
    <location>
        <begin position="72"/>
        <end position="87"/>
    </location>
</feature>
<dbReference type="PROSITE" id="PS50828">
    <property type="entry name" value="SMR"/>
    <property type="match status" value="1"/>
</dbReference>
<dbReference type="Gramene" id="EES10854">
    <property type="protein sequence ID" value="EES10854"/>
    <property type="gene ID" value="SORBI_3006G090000"/>
</dbReference>
<reference evidence="3" key="1">
    <citation type="journal article" date="2019" name="BMC Genomics">
        <title>A new reference genome for Sorghum bicolor reveals high levels of sequence similarity between sweet and grain genotypes: implications for the genetics of sugar metabolism.</title>
        <authorList>
            <person name="Cooper E.A."/>
            <person name="Brenton Z.W."/>
            <person name="Flinn B.S."/>
            <person name="Jenkins J."/>
            <person name="Shu S."/>
            <person name="Flowers D."/>
            <person name="Luo F."/>
            <person name="Wang Y."/>
            <person name="Xia P."/>
            <person name="Barry K."/>
            <person name="Daum C."/>
            <person name="Lipzen A."/>
            <person name="Yoshinaga Y."/>
            <person name="Schmutz J."/>
            <person name="Saski C."/>
            <person name="Vermerris W."/>
            <person name="Kresovich S."/>
        </authorList>
    </citation>
    <scope>NUCLEOTIDE SEQUENCE</scope>
</reference>
<dbReference type="InterPro" id="IPR013899">
    <property type="entry name" value="DUF1771"/>
</dbReference>
<comment type="caution">
    <text evidence="3">The sequence shown here is derived from an EMBL/GenBank/DDBJ whole genome shotgun (WGS) entry which is preliminary data.</text>
</comment>